<comment type="caution">
    <text evidence="6">The sequence shown here is derived from an EMBL/GenBank/DDBJ whole genome shotgun (WGS) entry which is preliminary data.</text>
</comment>
<dbReference type="InterPro" id="IPR015943">
    <property type="entry name" value="WD40/YVTN_repeat-like_dom_sf"/>
</dbReference>
<comment type="subcellular location">
    <subcellularLocation>
        <location evidence="1">Nucleus</location>
    </subcellularLocation>
</comment>
<gene>
    <name evidence="6" type="ORF">MHBO_001398</name>
</gene>
<evidence type="ECO:0000256" key="5">
    <source>
        <dbReference type="PROSITE-ProRule" id="PRU00221"/>
    </source>
</evidence>
<keyword evidence="7" id="KW-1185">Reference proteome</keyword>
<dbReference type="PROSITE" id="PS50082">
    <property type="entry name" value="WD_REPEATS_2"/>
    <property type="match status" value="1"/>
</dbReference>
<dbReference type="SMART" id="SM00320">
    <property type="entry name" value="WD40"/>
    <property type="match status" value="3"/>
</dbReference>
<dbReference type="Proteomes" id="UP001439008">
    <property type="component" value="Unassembled WGS sequence"/>
</dbReference>
<evidence type="ECO:0000256" key="2">
    <source>
        <dbReference type="ARBA" id="ARBA00022574"/>
    </source>
</evidence>
<dbReference type="EMBL" id="JBDODL010000336">
    <property type="protein sequence ID" value="MES1919597.1"/>
    <property type="molecule type" value="Genomic_DNA"/>
</dbReference>
<evidence type="ECO:0000256" key="3">
    <source>
        <dbReference type="ARBA" id="ARBA00022737"/>
    </source>
</evidence>
<reference evidence="6 7" key="1">
    <citation type="journal article" date="2024" name="BMC Biol.">
        <title>Comparative genomics of Ascetosporea gives new insight into the evolutionary basis for animal parasitism in Rhizaria.</title>
        <authorList>
            <person name="Hiltunen Thoren M."/>
            <person name="Onut-Brannstrom I."/>
            <person name="Alfjorden A."/>
            <person name="Peckova H."/>
            <person name="Swords F."/>
            <person name="Hooper C."/>
            <person name="Holzer A.S."/>
            <person name="Bass D."/>
            <person name="Burki F."/>
        </authorList>
    </citation>
    <scope>NUCLEOTIDE SEQUENCE [LARGE SCALE GENOMIC DNA]</scope>
    <source>
        <strain evidence="6">20-A016</strain>
    </source>
</reference>
<dbReference type="InterPro" id="IPR036322">
    <property type="entry name" value="WD40_repeat_dom_sf"/>
</dbReference>
<feature type="repeat" description="WD" evidence="5">
    <location>
        <begin position="7"/>
        <end position="48"/>
    </location>
</feature>
<evidence type="ECO:0000256" key="1">
    <source>
        <dbReference type="ARBA" id="ARBA00004123"/>
    </source>
</evidence>
<dbReference type="InterPro" id="IPR001680">
    <property type="entry name" value="WD40_rpt"/>
</dbReference>
<protein>
    <submittedName>
        <fullName evidence="6">Uncharacterized protein</fullName>
    </submittedName>
</protein>
<dbReference type="PANTHER" id="PTHR19865">
    <property type="entry name" value="U3 SMALL NUCLEOLAR RNA INTERACTING PROTEIN 2"/>
    <property type="match status" value="1"/>
</dbReference>
<organism evidence="6 7">
    <name type="scientific">Bonamia ostreae</name>
    <dbReference type="NCBI Taxonomy" id="126728"/>
    <lineage>
        <taxon>Eukaryota</taxon>
        <taxon>Sar</taxon>
        <taxon>Rhizaria</taxon>
        <taxon>Endomyxa</taxon>
        <taxon>Ascetosporea</taxon>
        <taxon>Haplosporida</taxon>
        <taxon>Bonamia</taxon>
    </lineage>
</organism>
<keyword evidence="4" id="KW-0539">Nucleus</keyword>
<sequence length="194" mass="21739">MTYIETLHGHEASITQIAAKNNQNKILSCGEDKTIRVFKIDAGTQLVFKAFSVHSAAIDCCCFLNKSDFIVGSQDGSLSMWTENSKKPIFVEKRAHDGKWITALAIFGGSENKWSDLVATGSSDGFLRFWRILGETGNTQIKQIGKVKLEGYINSLKFNVSRNSLLVGVGREHRFGRWEVIKMAKNQVFEILFD</sequence>
<evidence type="ECO:0000313" key="7">
    <source>
        <dbReference type="Proteomes" id="UP001439008"/>
    </source>
</evidence>
<dbReference type="InterPro" id="IPR039241">
    <property type="entry name" value="Rrp9-like"/>
</dbReference>
<evidence type="ECO:0000313" key="6">
    <source>
        <dbReference type="EMBL" id="MES1919597.1"/>
    </source>
</evidence>
<dbReference type="PANTHER" id="PTHR19865:SF0">
    <property type="entry name" value="U3 SMALL NUCLEOLAR RNA-INTERACTING PROTEIN 2"/>
    <property type="match status" value="1"/>
</dbReference>
<name>A0ABV2AK20_9EUKA</name>
<keyword evidence="2 5" id="KW-0853">WD repeat</keyword>
<evidence type="ECO:0000256" key="4">
    <source>
        <dbReference type="ARBA" id="ARBA00023242"/>
    </source>
</evidence>
<dbReference type="Gene3D" id="2.130.10.10">
    <property type="entry name" value="YVTN repeat-like/Quinoprotein amine dehydrogenase"/>
    <property type="match status" value="1"/>
</dbReference>
<keyword evidence="3" id="KW-0677">Repeat</keyword>
<dbReference type="Pfam" id="PF00400">
    <property type="entry name" value="WD40"/>
    <property type="match status" value="3"/>
</dbReference>
<proteinExistence type="predicted"/>
<dbReference type="SUPFAM" id="SSF50978">
    <property type="entry name" value="WD40 repeat-like"/>
    <property type="match status" value="1"/>
</dbReference>
<accession>A0ABV2AK20</accession>